<evidence type="ECO:0000313" key="1">
    <source>
        <dbReference type="EMBL" id="RIB15564.1"/>
    </source>
</evidence>
<dbReference type="EMBL" id="QKWP01000735">
    <property type="protein sequence ID" value="RIB15564.1"/>
    <property type="molecule type" value="Genomic_DNA"/>
</dbReference>
<gene>
    <name evidence="1" type="ORF">C2G38_1571708</name>
</gene>
<organism evidence="1 2">
    <name type="scientific">Gigaspora rosea</name>
    <dbReference type="NCBI Taxonomy" id="44941"/>
    <lineage>
        <taxon>Eukaryota</taxon>
        <taxon>Fungi</taxon>
        <taxon>Fungi incertae sedis</taxon>
        <taxon>Mucoromycota</taxon>
        <taxon>Glomeromycotina</taxon>
        <taxon>Glomeromycetes</taxon>
        <taxon>Diversisporales</taxon>
        <taxon>Gigasporaceae</taxon>
        <taxon>Gigaspora</taxon>
    </lineage>
</organism>
<comment type="caution">
    <text evidence="1">The sequence shown here is derived from an EMBL/GenBank/DDBJ whole genome shotgun (WGS) entry which is preliminary data.</text>
</comment>
<dbReference type="Proteomes" id="UP000266673">
    <property type="component" value="Unassembled WGS sequence"/>
</dbReference>
<evidence type="ECO:0000313" key="2">
    <source>
        <dbReference type="Proteomes" id="UP000266673"/>
    </source>
</evidence>
<proteinExistence type="predicted"/>
<keyword evidence="2" id="KW-1185">Reference proteome</keyword>
<protein>
    <submittedName>
        <fullName evidence="1">Uncharacterized protein</fullName>
    </submittedName>
</protein>
<reference evidence="1 2" key="1">
    <citation type="submission" date="2018-06" db="EMBL/GenBank/DDBJ databases">
        <title>Comparative genomics reveals the genomic features of Rhizophagus irregularis, R. cerebriforme, R. diaphanum and Gigaspora rosea, and their symbiotic lifestyle signature.</title>
        <authorList>
            <person name="Morin E."/>
            <person name="San Clemente H."/>
            <person name="Chen E.C.H."/>
            <person name="De La Providencia I."/>
            <person name="Hainaut M."/>
            <person name="Kuo A."/>
            <person name="Kohler A."/>
            <person name="Murat C."/>
            <person name="Tang N."/>
            <person name="Roy S."/>
            <person name="Loubradou J."/>
            <person name="Henrissat B."/>
            <person name="Grigoriev I.V."/>
            <person name="Corradi N."/>
            <person name="Roux C."/>
            <person name="Martin F.M."/>
        </authorList>
    </citation>
    <scope>NUCLEOTIDE SEQUENCE [LARGE SCALE GENOMIC DNA]</scope>
    <source>
        <strain evidence="1 2">DAOM 194757</strain>
    </source>
</reference>
<dbReference type="AlphaFoldDB" id="A0A397UZ98"/>
<name>A0A397UZ98_9GLOM</name>
<sequence>MLWLFWYTNTITYIRVYLQNNIERLENYRNPFQSRNSYQYHYFMSLGMVQ</sequence>
<accession>A0A397UZ98</accession>